<feature type="compositionally biased region" description="Low complexity" evidence="1">
    <location>
        <begin position="1"/>
        <end position="18"/>
    </location>
</feature>
<evidence type="ECO:0000256" key="1">
    <source>
        <dbReference type="SAM" id="MobiDB-lite"/>
    </source>
</evidence>
<dbReference type="AlphaFoldDB" id="A0A834XGG0"/>
<keyword evidence="3" id="KW-1185">Reference proteome</keyword>
<sequence length="31" mass="3590">MKSRSRFLSSRLRSPSQRTVTEQQHEASTTP</sequence>
<evidence type="ECO:0000313" key="2">
    <source>
        <dbReference type="EMBL" id="KAF7844617.1"/>
    </source>
</evidence>
<dbReference type="Proteomes" id="UP000634136">
    <property type="component" value="Unassembled WGS sequence"/>
</dbReference>
<reference evidence="2" key="1">
    <citation type="submission" date="2020-09" db="EMBL/GenBank/DDBJ databases">
        <title>Genome-Enabled Discovery of Anthraquinone Biosynthesis in Senna tora.</title>
        <authorList>
            <person name="Kang S.-H."/>
            <person name="Pandey R.P."/>
            <person name="Lee C.-M."/>
            <person name="Sim J.-S."/>
            <person name="Jeong J.-T."/>
            <person name="Choi B.-S."/>
            <person name="Jung M."/>
            <person name="Ginzburg D."/>
            <person name="Zhao K."/>
            <person name="Won S.Y."/>
            <person name="Oh T.-J."/>
            <person name="Yu Y."/>
            <person name="Kim N.-H."/>
            <person name="Lee O.R."/>
            <person name="Lee T.-H."/>
            <person name="Bashyal P."/>
            <person name="Kim T.-S."/>
            <person name="Lee W.-H."/>
            <person name="Kawkins C."/>
            <person name="Kim C.-K."/>
            <person name="Kim J.S."/>
            <person name="Ahn B.O."/>
            <person name="Rhee S.Y."/>
            <person name="Sohng J.K."/>
        </authorList>
    </citation>
    <scope>NUCLEOTIDE SEQUENCE</scope>
    <source>
        <tissue evidence="2">Leaf</tissue>
    </source>
</reference>
<comment type="caution">
    <text evidence="2">The sequence shown here is derived from an EMBL/GenBank/DDBJ whole genome shotgun (WGS) entry which is preliminary data.</text>
</comment>
<feature type="compositionally biased region" description="Polar residues" evidence="1">
    <location>
        <begin position="19"/>
        <end position="31"/>
    </location>
</feature>
<gene>
    <name evidence="2" type="ORF">G2W53_001522</name>
</gene>
<protein>
    <submittedName>
        <fullName evidence="2">Uncharacterized protein</fullName>
    </submittedName>
</protein>
<proteinExistence type="predicted"/>
<accession>A0A834XGG0</accession>
<dbReference type="EMBL" id="JAAIUW010000001">
    <property type="protein sequence ID" value="KAF7844617.1"/>
    <property type="molecule type" value="Genomic_DNA"/>
</dbReference>
<evidence type="ECO:0000313" key="3">
    <source>
        <dbReference type="Proteomes" id="UP000634136"/>
    </source>
</evidence>
<name>A0A834XGG0_9FABA</name>
<organism evidence="2 3">
    <name type="scientific">Senna tora</name>
    <dbReference type="NCBI Taxonomy" id="362788"/>
    <lineage>
        <taxon>Eukaryota</taxon>
        <taxon>Viridiplantae</taxon>
        <taxon>Streptophyta</taxon>
        <taxon>Embryophyta</taxon>
        <taxon>Tracheophyta</taxon>
        <taxon>Spermatophyta</taxon>
        <taxon>Magnoliopsida</taxon>
        <taxon>eudicotyledons</taxon>
        <taxon>Gunneridae</taxon>
        <taxon>Pentapetalae</taxon>
        <taxon>rosids</taxon>
        <taxon>fabids</taxon>
        <taxon>Fabales</taxon>
        <taxon>Fabaceae</taxon>
        <taxon>Caesalpinioideae</taxon>
        <taxon>Cassia clade</taxon>
        <taxon>Senna</taxon>
    </lineage>
</organism>
<feature type="region of interest" description="Disordered" evidence="1">
    <location>
        <begin position="1"/>
        <end position="31"/>
    </location>
</feature>